<dbReference type="AlphaFoldDB" id="F3FYF5"/>
<sequence length="52" mass="5404">GLFEAQVRACPEACAAIHDGVAVSYAELNTRANRLARHLLGLGVQPGDCVAV</sequence>
<evidence type="ECO:0000313" key="2">
    <source>
        <dbReference type="EMBL" id="EGH35247.1"/>
    </source>
</evidence>
<feature type="non-terminal residue" evidence="2">
    <location>
        <position position="1"/>
    </location>
</feature>
<proteinExistence type="predicted"/>
<dbReference type="EMBL" id="AEAH01003401">
    <property type="protein sequence ID" value="EGH35247.1"/>
    <property type="molecule type" value="Genomic_DNA"/>
</dbReference>
<protein>
    <submittedName>
        <fullName evidence="2">Amino acid adenylation</fullName>
    </submittedName>
</protein>
<dbReference type="Gene3D" id="3.40.50.12780">
    <property type="entry name" value="N-terminal domain of ligase-like"/>
    <property type="match status" value="1"/>
</dbReference>
<organism evidence="2 3">
    <name type="scientific">Pseudomonas syringae pv. japonica str. M301072</name>
    <dbReference type="NCBI Taxonomy" id="629262"/>
    <lineage>
        <taxon>Bacteria</taxon>
        <taxon>Pseudomonadati</taxon>
        <taxon>Pseudomonadota</taxon>
        <taxon>Gammaproteobacteria</taxon>
        <taxon>Pseudomonadales</taxon>
        <taxon>Pseudomonadaceae</taxon>
        <taxon>Pseudomonas</taxon>
        <taxon>Pseudomonas syringae</taxon>
    </lineage>
</organism>
<name>F3FYF5_PSESX</name>
<comment type="caution">
    <text evidence="2">The sequence shown here is derived from an EMBL/GenBank/DDBJ whole genome shotgun (WGS) entry which is preliminary data.</text>
</comment>
<evidence type="ECO:0000259" key="1">
    <source>
        <dbReference type="Pfam" id="PF00501"/>
    </source>
</evidence>
<dbReference type="InterPro" id="IPR050237">
    <property type="entry name" value="ATP-dep_AMP-bd_enzyme"/>
</dbReference>
<dbReference type="PANTHER" id="PTHR43767">
    <property type="entry name" value="LONG-CHAIN-FATTY-ACID--COA LIGASE"/>
    <property type="match status" value="1"/>
</dbReference>
<dbReference type="InterPro" id="IPR000873">
    <property type="entry name" value="AMP-dep_synth/lig_dom"/>
</dbReference>
<gene>
    <name evidence="2" type="ORF">PSYJA_42107</name>
</gene>
<dbReference type="PANTHER" id="PTHR43767:SF10">
    <property type="entry name" value="SURFACTIN SYNTHASE SUBUNIT 1"/>
    <property type="match status" value="1"/>
</dbReference>
<dbReference type="InterPro" id="IPR042099">
    <property type="entry name" value="ANL_N_sf"/>
</dbReference>
<reference evidence="2 3" key="1">
    <citation type="journal article" date="2011" name="PLoS Pathog.">
        <title>Dynamic evolution of pathogenicity revealed by sequencing and comparative genomics of 19 Pseudomonas syringae isolates.</title>
        <authorList>
            <person name="Baltrus D.A."/>
            <person name="Nishimura M.T."/>
            <person name="Romanchuk A."/>
            <person name="Chang J.H."/>
            <person name="Mukhtar M.S."/>
            <person name="Cherkis K."/>
            <person name="Roach J."/>
            <person name="Grant S.R."/>
            <person name="Jones C.D."/>
            <person name="Dangl J.L."/>
        </authorList>
    </citation>
    <scope>NUCLEOTIDE SEQUENCE [LARGE SCALE GENOMIC DNA]</scope>
    <source>
        <strain evidence="3">M301072PT</strain>
    </source>
</reference>
<feature type="non-terminal residue" evidence="2">
    <location>
        <position position="52"/>
    </location>
</feature>
<dbReference type="Pfam" id="PF00501">
    <property type="entry name" value="AMP-binding"/>
    <property type="match status" value="1"/>
</dbReference>
<dbReference type="Proteomes" id="UP000004471">
    <property type="component" value="Unassembled WGS sequence"/>
</dbReference>
<evidence type="ECO:0000313" key="3">
    <source>
        <dbReference type="Proteomes" id="UP000004471"/>
    </source>
</evidence>
<feature type="domain" description="AMP-dependent synthetase/ligase" evidence="1">
    <location>
        <begin position="3"/>
        <end position="52"/>
    </location>
</feature>
<accession>F3FYF5</accession>
<dbReference type="SUPFAM" id="SSF56801">
    <property type="entry name" value="Acetyl-CoA synthetase-like"/>
    <property type="match status" value="1"/>
</dbReference>